<dbReference type="PANTHER" id="PTHR44520">
    <property type="entry name" value="RESPONSE REGULATOR RCP1-RELATED"/>
    <property type="match status" value="1"/>
</dbReference>
<dbReference type="InterPro" id="IPR011006">
    <property type="entry name" value="CheY-like_superfamily"/>
</dbReference>
<sequence>MNRSVIIVDDDNFTLYINQEILEPIISTTWKTFLGAKAALVFLEAYVNEESQLLIFLDLNMPVMNGWQFLDELKTSKFQANIFVVIVTSSIDQRDSFRALEYPCVHGFISKPLEEKTVLALAEIPQLSFFFK</sequence>
<evidence type="ECO:0000313" key="4">
    <source>
        <dbReference type="Proteomes" id="UP001501081"/>
    </source>
</evidence>
<reference evidence="4" key="1">
    <citation type="journal article" date="2019" name="Int. J. Syst. Evol. Microbiol.">
        <title>The Global Catalogue of Microorganisms (GCM) 10K type strain sequencing project: providing services to taxonomists for standard genome sequencing and annotation.</title>
        <authorList>
            <consortium name="The Broad Institute Genomics Platform"/>
            <consortium name="The Broad Institute Genome Sequencing Center for Infectious Disease"/>
            <person name="Wu L."/>
            <person name="Ma J."/>
        </authorList>
    </citation>
    <scope>NUCLEOTIDE SEQUENCE [LARGE SCALE GENOMIC DNA]</scope>
    <source>
        <strain evidence="4">JCM 17338</strain>
    </source>
</reference>
<keyword evidence="1" id="KW-0597">Phosphoprotein</keyword>
<comment type="caution">
    <text evidence="3">The sequence shown here is derived from an EMBL/GenBank/DDBJ whole genome shotgun (WGS) entry which is preliminary data.</text>
</comment>
<dbReference type="InterPro" id="IPR052893">
    <property type="entry name" value="TCS_response_regulator"/>
</dbReference>
<dbReference type="PROSITE" id="PS50110">
    <property type="entry name" value="RESPONSE_REGULATORY"/>
    <property type="match status" value="1"/>
</dbReference>
<dbReference type="SUPFAM" id="SSF52172">
    <property type="entry name" value="CheY-like"/>
    <property type="match status" value="1"/>
</dbReference>
<dbReference type="Pfam" id="PF00072">
    <property type="entry name" value="Response_reg"/>
    <property type="match status" value="1"/>
</dbReference>
<name>A0ABP7QGF1_9SPHI</name>
<keyword evidence="4" id="KW-1185">Reference proteome</keyword>
<dbReference type="Proteomes" id="UP001501081">
    <property type="component" value="Unassembled WGS sequence"/>
</dbReference>
<dbReference type="PANTHER" id="PTHR44520:SF2">
    <property type="entry name" value="RESPONSE REGULATOR RCP1"/>
    <property type="match status" value="1"/>
</dbReference>
<organism evidence="3 4">
    <name type="scientific">Pedobacter ginsengiterrae</name>
    <dbReference type="NCBI Taxonomy" id="871696"/>
    <lineage>
        <taxon>Bacteria</taxon>
        <taxon>Pseudomonadati</taxon>
        <taxon>Bacteroidota</taxon>
        <taxon>Sphingobacteriia</taxon>
        <taxon>Sphingobacteriales</taxon>
        <taxon>Sphingobacteriaceae</taxon>
        <taxon>Pedobacter</taxon>
    </lineage>
</organism>
<protein>
    <submittedName>
        <fullName evidence="3">Response regulator</fullName>
    </submittedName>
</protein>
<proteinExistence type="predicted"/>
<dbReference type="Gene3D" id="3.40.50.2300">
    <property type="match status" value="1"/>
</dbReference>
<dbReference type="RefSeq" id="WP_344769289.1">
    <property type="nucleotide sequence ID" value="NZ_BAABAK010000019.1"/>
</dbReference>
<gene>
    <name evidence="3" type="ORF">GCM10022246_36050</name>
</gene>
<dbReference type="EMBL" id="BAABAK010000019">
    <property type="protein sequence ID" value="GAA3980710.1"/>
    <property type="molecule type" value="Genomic_DNA"/>
</dbReference>
<evidence type="ECO:0000313" key="3">
    <source>
        <dbReference type="EMBL" id="GAA3980710.1"/>
    </source>
</evidence>
<evidence type="ECO:0000256" key="1">
    <source>
        <dbReference type="PROSITE-ProRule" id="PRU00169"/>
    </source>
</evidence>
<feature type="modified residue" description="4-aspartylphosphate" evidence="1">
    <location>
        <position position="58"/>
    </location>
</feature>
<feature type="domain" description="Response regulatory" evidence="2">
    <location>
        <begin position="4"/>
        <end position="126"/>
    </location>
</feature>
<accession>A0ABP7QGF1</accession>
<dbReference type="InterPro" id="IPR001789">
    <property type="entry name" value="Sig_transdc_resp-reg_receiver"/>
</dbReference>
<evidence type="ECO:0000259" key="2">
    <source>
        <dbReference type="PROSITE" id="PS50110"/>
    </source>
</evidence>
<dbReference type="SMART" id="SM00448">
    <property type="entry name" value="REC"/>
    <property type="match status" value="1"/>
</dbReference>